<organism evidence="1 2">
    <name type="scientific">Armillaria borealis</name>
    <dbReference type="NCBI Taxonomy" id="47425"/>
    <lineage>
        <taxon>Eukaryota</taxon>
        <taxon>Fungi</taxon>
        <taxon>Dikarya</taxon>
        <taxon>Basidiomycota</taxon>
        <taxon>Agaricomycotina</taxon>
        <taxon>Agaricomycetes</taxon>
        <taxon>Agaricomycetidae</taxon>
        <taxon>Agaricales</taxon>
        <taxon>Marasmiineae</taxon>
        <taxon>Physalacriaceae</taxon>
        <taxon>Armillaria</taxon>
    </lineage>
</organism>
<accession>A0AA39J8Y3</accession>
<gene>
    <name evidence="1" type="ORF">EV421DRAFT_1907090</name>
</gene>
<reference evidence="1" key="1">
    <citation type="submission" date="2023-06" db="EMBL/GenBank/DDBJ databases">
        <authorList>
            <consortium name="Lawrence Berkeley National Laboratory"/>
            <person name="Ahrendt S."/>
            <person name="Sahu N."/>
            <person name="Indic B."/>
            <person name="Wong-Bajracharya J."/>
            <person name="Merenyi Z."/>
            <person name="Ke H.-M."/>
            <person name="Monk M."/>
            <person name="Kocsube S."/>
            <person name="Drula E."/>
            <person name="Lipzen A."/>
            <person name="Balint B."/>
            <person name="Henrissat B."/>
            <person name="Andreopoulos B."/>
            <person name="Martin F.M."/>
            <person name="Harder C.B."/>
            <person name="Rigling D."/>
            <person name="Ford K.L."/>
            <person name="Foster G.D."/>
            <person name="Pangilinan J."/>
            <person name="Papanicolaou A."/>
            <person name="Barry K."/>
            <person name="LaButti K."/>
            <person name="Viragh M."/>
            <person name="Koriabine M."/>
            <person name="Yan M."/>
            <person name="Riley R."/>
            <person name="Champramary S."/>
            <person name="Plett K.L."/>
            <person name="Tsai I.J."/>
            <person name="Slot J."/>
            <person name="Sipos G."/>
            <person name="Plett J."/>
            <person name="Nagy L.G."/>
            <person name="Grigoriev I.V."/>
        </authorList>
    </citation>
    <scope>NUCLEOTIDE SEQUENCE</scope>
    <source>
        <strain evidence="1">FPL87.14</strain>
    </source>
</reference>
<dbReference type="AlphaFoldDB" id="A0AA39J8Y3"/>
<evidence type="ECO:0000313" key="2">
    <source>
        <dbReference type="Proteomes" id="UP001175226"/>
    </source>
</evidence>
<proteinExistence type="predicted"/>
<dbReference type="EMBL" id="JAUEPT010000046">
    <property type="protein sequence ID" value="KAK0437894.1"/>
    <property type="molecule type" value="Genomic_DNA"/>
</dbReference>
<keyword evidence="2" id="KW-1185">Reference proteome</keyword>
<name>A0AA39J8Y3_9AGAR</name>
<dbReference type="Proteomes" id="UP001175226">
    <property type="component" value="Unassembled WGS sequence"/>
</dbReference>
<comment type="caution">
    <text evidence="1">The sequence shown here is derived from an EMBL/GenBank/DDBJ whole genome shotgun (WGS) entry which is preliminary data.</text>
</comment>
<protein>
    <submittedName>
        <fullName evidence="1">Uncharacterized protein</fullName>
    </submittedName>
</protein>
<sequence length="434" mass="48094">MLPDLVLQEGDPSAQFVIGKLGSVVQERCGGGWFIDVKEHENELARRFGHLISAHFEESQLPPHGTVPCNDDCDSYSREKVLNLYHAVPSHIGDYAVKVLLWHPDALLELGIDTYRSLFERYFLFWLEILYAFSSGDADRDALVYNTLLKVISLVNAEVTDQRLHTYVYHAFTFWEHFTGLSTDLVNPAHVYTHAMATSPSANFICRDWGLSSVLVLGNLAPISMGPEPFYSGGSALFDVDVGRMPDPSPPSILSCFPNLPFHWGSGGFNSGSDISFDASGQIIRLAVETHHGNGPEYSLDSTQYEIIKRPSRDPQDAMIFNVDDDDDCDHRADNSNTKSMFISIANAQTSRHDNYLLPAIGEDSTVVHYAHGLLVIDKRSGLMLKIEPDTTGCREWMILDSGANGVDTFAVMEDGSRQDLVAKVGNINGYSLL</sequence>
<evidence type="ECO:0000313" key="1">
    <source>
        <dbReference type="EMBL" id="KAK0437894.1"/>
    </source>
</evidence>